<dbReference type="Proteomes" id="UP000598360">
    <property type="component" value="Unassembled WGS sequence"/>
</dbReference>
<dbReference type="PANTHER" id="PTHR43244:SF2">
    <property type="entry name" value="CONSERVED HYPOTHETICAL ALANINE AND PROLINE-RICH PROTEIN"/>
    <property type="match status" value="1"/>
</dbReference>
<dbReference type="Pfam" id="PF00296">
    <property type="entry name" value="Bac_luciferase"/>
    <property type="match status" value="1"/>
</dbReference>
<name>A0A929G063_9PSEU</name>
<comment type="caution">
    <text evidence="2">The sequence shown here is derived from an EMBL/GenBank/DDBJ whole genome shotgun (WGS) entry which is preliminary data.</text>
</comment>
<accession>A0A929G063</accession>
<proteinExistence type="predicted"/>
<dbReference type="EMBL" id="JADEYC010000004">
    <property type="protein sequence ID" value="MBE9373283.1"/>
    <property type="molecule type" value="Genomic_DNA"/>
</dbReference>
<reference evidence="2" key="1">
    <citation type="submission" date="2020-10" db="EMBL/GenBank/DDBJ databases">
        <title>Diversity and distribution of actinomycetes associated with coral in the coast of Hainan.</title>
        <authorList>
            <person name="Li F."/>
        </authorList>
    </citation>
    <scope>NUCLEOTIDE SEQUENCE</scope>
    <source>
        <strain evidence="2">HNM0983</strain>
    </source>
</reference>
<evidence type="ECO:0000259" key="1">
    <source>
        <dbReference type="Pfam" id="PF00296"/>
    </source>
</evidence>
<dbReference type="RefSeq" id="WP_193926733.1">
    <property type="nucleotide sequence ID" value="NZ_JADEYC010000004.1"/>
</dbReference>
<dbReference type="GO" id="GO:0016705">
    <property type="term" value="F:oxidoreductase activity, acting on paired donors, with incorporation or reduction of molecular oxygen"/>
    <property type="evidence" value="ECO:0007669"/>
    <property type="project" value="InterPro"/>
</dbReference>
<dbReference type="AlphaFoldDB" id="A0A929G063"/>
<protein>
    <submittedName>
        <fullName evidence="2">LLM class flavin-dependent oxidoreductase</fullName>
    </submittedName>
</protein>
<evidence type="ECO:0000313" key="3">
    <source>
        <dbReference type="Proteomes" id="UP000598360"/>
    </source>
</evidence>
<dbReference type="SUPFAM" id="SSF51679">
    <property type="entry name" value="Bacterial luciferase-like"/>
    <property type="match status" value="1"/>
</dbReference>
<evidence type="ECO:0000313" key="2">
    <source>
        <dbReference type="EMBL" id="MBE9373283.1"/>
    </source>
</evidence>
<organism evidence="2 3">
    <name type="scientific">Saccharopolyspora montiporae</name>
    <dbReference type="NCBI Taxonomy" id="2781240"/>
    <lineage>
        <taxon>Bacteria</taxon>
        <taxon>Bacillati</taxon>
        <taxon>Actinomycetota</taxon>
        <taxon>Actinomycetes</taxon>
        <taxon>Pseudonocardiales</taxon>
        <taxon>Pseudonocardiaceae</taxon>
        <taxon>Saccharopolyspora</taxon>
    </lineage>
</organism>
<dbReference type="InterPro" id="IPR050564">
    <property type="entry name" value="F420-G6PD/mer"/>
</dbReference>
<feature type="domain" description="Luciferase-like" evidence="1">
    <location>
        <begin position="11"/>
        <end position="297"/>
    </location>
</feature>
<dbReference type="Gene3D" id="3.20.20.30">
    <property type="entry name" value="Luciferase-like domain"/>
    <property type="match status" value="1"/>
</dbReference>
<gene>
    <name evidence="2" type="ORF">IQ251_02375</name>
</gene>
<keyword evidence="3" id="KW-1185">Reference proteome</keyword>
<dbReference type="PANTHER" id="PTHR43244">
    <property type="match status" value="1"/>
</dbReference>
<dbReference type="CDD" id="cd01097">
    <property type="entry name" value="Tetrahydromethanopterin_reductase"/>
    <property type="match status" value="1"/>
</dbReference>
<sequence length="338" mass="36139">MRFGMPWPGAEIAGEAEEAGAGAFCVGDFVDHDPYTTLAEIVANTDRALVGPAIAYAFSRTPYAHATAMRQLHATAPDRLFLGLGTGAFRINRDWFGVPADRPAARIAETAGAVRAWLRAENGAKVRYSGEFYEIDADVRAPVLGRLDIPVLLAAFNTGMATTAGRVGDGVIGHGLFTRSWWNDVVRPAAERGATERGAAERAARPAEHGWIITAVDDSAPERAIADARRMVAFYLTVKTYDPYVEHHGWQEPVARLREAFRSGDTDAMAASVTDDMLTEIAVCGTTSDAKAALAARSGALPADVGYFAPPSFLVGRKRRAAYARSSLALIDLVAADS</sequence>
<dbReference type="InterPro" id="IPR036661">
    <property type="entry name" value="Luciferase-like_sf"/>
</dbReference>
<dbReference type="InterPro" id="IPR011251">
    <property type="entry name" value="Luciferase-like_dom"/>
</dbReference>